<dbReference type="AlphaFoldDB" id="A0A0E9WMP4"/>
<reference evidence="1" key="1">
    <citation type="submission" date="2014-11" db="EMBL/GenBank/DDBJ databases">
        <authorList>
            <person name="Amaro Gonzalez C."/>
        </authorList>
    </citation>
    <scope>NUCLEOTIDE SEQUENCE</scope>
</reference>
<proteinExistence type="predicted"/>
<accession>A0A0E9WMP4</accession>
<organism evidence="1">
    <name type="scientific">Anguilla anguilla</name>
    <name type="common">European freshwater eel</name>
    <name type="synonym">Muraena anguilla</name>
    <dbReference type="NCBI Taxonomy" id="7936"/>
    <lineage>
        <taxon>Eukaryota</taxon>
        <taxon>Metazoa</taxon>
        <taxon>Chordata</taxon>
        <taxon>Craniata</taxon>
        <taxon>Vertebrata</taxon>
        <taxon>Euteleostomi</taxon>
        <taxon>Actinopterygii</taxon>
        <taxon>Neopterygii</taxon>
        <taxon>Teleostei</taxon>
        <taxon>Anguilliformes</taxon>
        <taxon>Anguillidae</taxon>
        <taxon>Anguilla</taxon>
    </lineage>
</organism>
<sequence>MSPPFLSFKSISSQEKVSVGKNVGNSCCLKISWACTWKIV</sequence>
<reference evidence="1" key="2">
    <citation type="journal article" date="2015" name="Fish Shellfish Immunol.">
        <title>Early steps in the European eel (Anguilla anguilla)-Vibrio vulnificus interaction in the gills: Role of the RtxA13 toxin.</title>
        <authorList>
            <person name="Callol A."/>
            <person name="Pajuelo D."/>
            <person name="Ebbesson L."/>
            <person name="Teles M."/>
            <person name="MacKenzie S."/>
            <person name="Amaro C."/>
        </authorList>
    </citation>
    <scope>NUCLEOTIDE SEQUENCE</scope>
</reference>
<dbReference type="EMBL" id="GBXM01016996">
    <property type="protein sequence ID" value="JAH91581.1"/>
    <property type="molecule type" value="Transcribed_RNA"/>
</dbReference>
<name>A0A0E9WMP4_ANGAN</name>
<evidence type="ECO:0000313" key="1">
    <source>
        <dbReference type="EMBL" id="JAH91581.1"/>
    </source>
</evidence>
<protein>
    <submittedName>
        <fullName evidence="1">Uncharacterized protein</fullName>
    </submittedName>
</protein>